<keyword evidence="2 4" id="KW-0560">Oxidoreductase</keyword>
<proteinExistence type="inferred from homology"/>
<dbReference type="AlphaFoldDB" id="A0A1V8RLG8"/>
<dbReference type="Gene3D" id="3.40.50.720">
    <property type="entry name" value="NAD(P)-binding Rossmann-like Domain"/>
    <property type="match status" value="2"/>
</dbReference>
<dbReference type="Proteomes" id="UP000191905">
    <property type="component" value="Unassembled WGS sequence"/>
</dbReference>
<evidence type="ECO:0000259" key="6">
    <source>
        <dbReference type="Pfam" id="PF02826"/>
    </source>
</evidence>
<dbReference type="PANTHER" id="PTHR10996">
    <property type="entry name" value="2-HYDROXYACID DEHYDROGENASE-RELATED"/>
    <property type="match status" value="1"/>
</dbReference>
<sequence>MTIRASFLDDVHPGVKALVEAHLPEGWEMTFTRSAREADRRRAAAGTDIAFIIGTGVDAELLAAAPRLAFVQKLGSGVDRIDSAACLRHGTTVARLQASNAAQVAEHTVLMILAALRKLPYFDRRTREGAWLKEEGRGTQRQLAGKMVGLLGFGAIGRAVAKRLAGFDVELAYYDPAPAPAELERELGIVRSELDELISRSDVVSLHLPLSAQTRHLLDGRRIGLMKRGVTVVNCARGGLIDEQALDDALSRGHVAAAALDTFSAEPPANSPLLHQAGIVATPHLAGATIENFEVVFRRGVRNAERFLTGEPLPEGELVVGPRQDARA</sequence>
<dbReference type="SUPFAM" id="SSF52283">
    <property type="entry name" value="Formate/glycerate dehydrogenase catalytic domain-like"/>
    <property type="match status" value="1"/>
</dbReference>
<dbReference type="CDD" id="cd12175">
    <property type="entry name" value="2-Hacid_dh_11"/>
    <property type="match status" value="1"/>
</dbReference>
<dbReference type="InterPro" id="IPR006140">
    <property type="entry name" value="D-isomer_DH_NAD-bd"/>
</dbReference>
<feature type="domain" description="D-isomer specific 2-hydroxyacid dehydrogenase NAD-binding" evidence="6">
    <location>
        <begin position="110"/>
        <end position="286"/>
    </location>
</feature>
<accession>A0A1V8RLG8</accession>
<dbReference type="Pfam" id="PF00389">
    <property type="entry name" value="2-Hacid_dh"/>
    <property type="match status" value="1"/>
</dbReference>
<dbReference type="InterPro" id="IPR006139">
    <property type="entry name" value="D-isomer_2_OHA_DH_cat_dom"/>
</dbReference>
<name>A0A1V8RLG8_9HYPH</name>
<dbReference type="GO" id="GO:0005829">
    <property type="term" value="C:cytosol"/>
    <property type="evidence" value="ECO:0007669"/>
    <property type="project" value="TreeGrafter"/>
</dbReference>
<dbReference type="InterPro" id="IPR050223">
    <property type="entry name" value="D-isomer_2-hydroxyacid_DH"/>
</dbReference>
<dbReference type="SUPFAM" id="SSF51735">
    <property type="entry name" value="NAD(P)-binding Rossmann-fold domains"/>
    <property type="match status" value="1"/>
</dbReference>
<comment type="caution">
    <text evidence="7">The sequence shown here is derived from an EMBL/GenBank/DDBJ whole genome shotgun (WGS) entry which is preliminary data.</text>
</comment>
<dbReference type="STRING" id="1873176.BFN67_23035"/>
<dbReference type="EMBL" id="MDET01000044">
    <property type="protein sequence ID" value="OQM74051.1"/>
    <property type="molecule type" value="Genomic_DNA"/>
</dbReference>
<evidence type="ECO:0000256" key="1">
    <source>
        <dbReference type="ARBA" id="ARBA00005854"/>
    </source>
</evidence>
<keyword evidence="8" id="KW-1185">Reference proteome</keyword>
<dbReference type="FunFam" id="3.40.50.720:FF:000203">
    <property type="entry name" value="D-3-phosphoglycerate dehydrogenase (SerA)"/>
    <property type="match status" value="1"/>
</dbReference>
<dbReference type="GO" id="GO:0016618">
    <property type="term" value="F:hydroxypyruvate reductase [NAD(P)H] activity"/>
    <property type="evidence" value="ECO:0007669"/>
    <property type="project" value="TreeGrafter"/>
</dbReference>
<evidence type="ECO:0000259" key="5">
    <source>
        <dbReference type="Pfam" id="PF00389"/>
    </source>
</evidence>
<evidence type="ECO:0000256" key="2">
    <source>
        <dbReference type="ARBA" id="ARBA00023002"/>
    </source>
</evidence>
<evidence type="ECO:0000256" key="4">
    <source>
        <dbReference type="RuleBase" id="RU003719"/>
    </source>
</evidence>
<dbReference type="Pfam" id="PF02826">
    <property type="entry name" value="2-Hacid_dh_C"/>
    <property type="match status" value="1"/>
</dbReference>
<dbReference type="OrthoDB" id="9793626at2"/>
<keyword evidence="3" id="KW-0520">NAD</keyword>
<dbReference type="InterPro" id="IPR029753">
    <property type="entry name" value="D-isomer_DH_CS"/>
</dbReference>
<evidence type="ECO:0000256" key="3">
    <source>
        <dbReference type="ARBA" id="ARBA00023027"/>
    </source>
</evidence>
<dbReference type="GO" id="GO:0051287">
    <property type="term" value="F:NAD binding"/>
    <property type="evidence" value="ECO:0007669"/>
    <property type="project" value="InterPro"/>
</dbReference>
<evidence type="ECO:0000313" key="7">
    <source>
        <dbReference type="EMBL" id="OQM74051.1"/>
    </source>
</evidence>
<dbReference type="InterPro" id="IPR036291">
    <property type="entry name" value="NAD(P)-bd_dom_sf"/>
</dbReference>
<dbReference type="RefSeq" id="WP_080921121.1">
    <property type="nucleotide sequence ID" value="NZ_MDET01000044.1"/>
</dbReference>
<dbReference type="GO" id="GO:0030267">
    <property type="term" value="F:glyoxylate reductase (NADPH) activity"/>
    <property type="evidence" value="ECO:0007669"/>
    <property type="project" value="TreeGrafter"/>
</dbReference>
<gene>
    <name evidence="7" type="ORF">BFN67_23035</name>
</gene>
<dbReference type="PANTHER" id="PTHR10996:SF178">
    <property type="entry name" value="2-HYDROXYACID DEHYDROGENASE YGL185C-RELATED"/>
    <property type="match status" value="1"/>
</dbReference>
<evidence type="ECO:0008006" key="9">
    <source>
        <dbReference type="Google" id="ProtNLM"/>
    </source>
</evidence>
<reference evidence="7 8" key="1">
    <citation type="journal article" date="2016" name="Int. J. Syst. Evol. Microbiol.">
        <title>Pseudaminobacter manganicus sp. nov., isolated from sludge of a manganese mine.</title>
        <authorList>
            <person name="Li J."/>
            <person name="Huang J."/>
            <person name="Liao S."/>
            <person name="Wang G."/>
        </authorList>
    </citation>
    <scope>NUCLEOTIDE SEQUENCE [LARGE SCALE GENOMIC DNA]</scope>
    <source>
        <strain evidence="7 8">JH-7</strain>
    </source>
</reference>
<comment type="similarity">
    <text evidence="1 4">Belongs to the D-isomer specific 2-hydroxyacid dehydrogenase family.</text>
</comment>
<protein>
    <recommendedName>
        <fullName evidence="9">Dehydrogenase</fullName>
    </recommendedName>
</protein>
<evidence type="ECO:0000313" key="8">
    <source>
        <dbReference type="Proteomes" id="UP000191905"/>
    </source>
</evidence>
<dbReference type="PROSITE" id="PS00670">
    <property type="entry name" value="D_2_HYDROXYACID_DH_2"/>
    <property type="match status" value="1"/>
</dbReference>
<organism evidence="7 8">
    <name type="scientific">Manganibacter manganicus</name>
    <dbReference type="NCBI Taxonomy" id="1873176"/>
    <lineage>
        <taxon>Bacteria</taxon>
        <taxon>Pseudomonadati</taxon>
        <taxon>Pseudomonadota</taxon>
        <taxon>Alphaproteobacteria</taxon>
        <taxon>Hyphomicrobiales</taxon>
        <taxon>Phyllobacteriaceae</taxon>
        <taxon>Manganibacter</taxon>
    </lineage>
</organism>
<feature type="domain" description="D-isomer specific 2-hydroxyacid dehydrogenase catalytic" evidence="5">
    <location>
        <begin position="8"/>
        <end position="314"/>
    </location>
</feature>